<dbReference type="InterPro" id="IPR000182">
    <property type="entry name" value="GNAT_dom"/>
</dbReference>
<dbReference type="Proteomes" id="UP000277256">
    <property type="component" value="Unassembled WGS sequence"/>
</dbReference>
<dbReference type="PANTHER" id="PTHR43072:SF8">
    <property type="entry name" value="ACYLTRANSFERASE FABY-RELATED"/>
    <property type="match status" value="1"/>
</dbReference>
<organism evidence="2 3">
    <name type="scientific">Glycomyces terrestris</name>
    <dbReference type="NCBI Taxonomy" id="2493553"/>
    <lineage>
        <taxon>Bacteria</taxon>
        <taxon>Bacillati</taxon>
        <taxon>Actinomycetota</taxon>
        <taxon>Actinomycetes</taxon>
        <taxon>Glycomycetales</taxon>
        <taxon>Glycomycetaceae</taxon>
        <taxon>Glycomyces</taxon>
    </lineage>
</organism>
<dbReference type="RefSeq" id="WP_125247323.1">
    <property type="nucleotide sequence ID" value="NZ_RSEB01000002.1"/>
</dbReference>
<sequence>MSTSDAVAVRFAQVGDVPAICGIVNHYIAESSSNFRTEPYSVEEWADQLAAAADRFPYLVAEVGGTVAGVAYASPWRPKQAYAWTAESTVYVSPAHQGLGLGSLLYAELLKRLEQQGFRSVMAQITQPNPGSEALHERFGFTLLGSIRDAGYKHGAWHGVGIWQKELAPLADPPAPTAPVER</sequence>
<dbReference type="EMBL" id="RSEB01000002">
    <property type="protein sequence ID" value="RRS00646.1"/>
    <property type="molecule type" value="Genomic_DNA"/>
</dbReference>
<dbReference type="AlphaFoldDB" id="A0A426V1C3"/>
<dbReference type="PROSITE" id="PS51186">
    <property type="entry name" value="GNAT"/>
    <property type="match status" value="1"/>
</dbReference>
<dbReference type="SUPFAM" id="SSF55729">
    <property type="entry name" value="Acyl-CoA N-acyltransferases (Nat)"/>
    <property type="match status" value="1"/>
</dbReference>
<name>A0A426V1C3_9ACTN</name>
<reference evidence="2 3" key="1">
    <citation type="submission" date="2018-12" db="EMBL/GenBank/DDBJ databases">
        <title>Glycomyces sp. YIM 121974 draft genome.</title>
        <authorList>
            <person name="Li Q."/>
        </authorList>
    </citation>
    <scope>NUCLEOTIDE SEQUENCE [LARGE SCALE GENOMIC DNA]</scope>
    <source>
        <strain evidence="2 3">YIM 121974</strain>
    </source>
</reference>
<proteinExistence type="predicted"/>
<feature type="domain" description="N-acetyltransferase" evidence="1">
    <location>
        <begin position="7"/>
        <end position="168"/>
    </location>
</feature>
<protein>
    <submittedName>
        <fullName evidence="2">N-acetyltransferase</fullName>
    </submittedName>
</protein>
<evidence type="ECO:0000313" key="3">
    <source>
        <dbReference type="Proteomes" id="UP000277256"/>
    </source>
</evidence>
<comment type="caution">
    <text evidence="2">The sequence shown here is derived from an EMBL/GenBank/DDBJ whole genome shotgun (WGS) entry which is preliminary data.</text>
</comment>
<dbReference type="Gene3D" id="3.40.630.30">
    <property type="match status" value="1"/>
</dbReference>
<dbReference type="PANTHER" id="PTHR43072">
    <property type="entry name" value="N-ACETYLTRANSFERASE"/>
    <property type="match status" value="1"/>
</dbReference>
<dbReference type="GO" id="GO:0016747">
    <property type="term" value="F:acyltransferase activity, transferring groups other than amino-acyl groups"/>
    <property type="evidence" value="ECO:0007669"/>
    <property type="project" value="InterPro"/>
</dbReference>
<accession>A0A426V1C3</accession>
<keyword evidence="3" id="KW-1185">Reference proteome</keyword>
<gene>
    <name evidence="2" type="ORF">EIW28_08840</name>
</gene>
<dbReference type="CDD" id="cd04301">
    <property type="entry name" value="NAT_SF"/>
    <property type="match status" value="1"/>
</dbReference>
<evidence type="ECO:0000259" key="1">
    <source>
        <dbReference type="PROSITE" id="PS51186"/>
    </source>
</evidence>
<dbReference type="InterPro" id="IPR016181">
    <property type="entry name" value="Acyl_CoA_acyltransferase"/>
</dbReference>
<keyword evidence="2" id="KW-0808">Transferase</keyword>
<dbReference type="Pfam" id="PF00583">
    <property type="entry name" value="Acetyltransf_1"/>
    <property type="match status" value="1"/>
</dbReference>
<dbReference type="OrthoDB" id="3173333at2"/>
<evidence type="ECO:0000313" key="2">
    <source>
        <dbReference type="EMBL" id="RRS00646.1"/>
    </source>
</evidence>